<dbReference type="AlphaFoldDB" id="A0A7R6P9F5"/>
<dbReference type="InterPro" id="IPR007387">
    <property type="entry name" value="TRAP_DctQ"/>
</dbReference>
<sequence>MSKQDNNELDDLRLLETMEGIEKQQDVAHVWISDQLDKFIRWFCHIFCWCNAVLIGCIILQVVLRYGFNNSLIVLEELQWHLYAIGVMFGVSYAQINNAHIRVDILHARFSDTTKRCIDIFGIMFFILPFCFVVIDQSLDFVADSWRVNESSDAPLGLPARWLIKSVIPLSFILLTLASVSRLIRDVVVIYRGLKSGN</sequence>
<feature type="transmembrane region" description="Helical" evidence="9">
    <location>
        <begin position="46"/>
        <end position="68"/>
    </location>
</feature>
<dbReference type="GO" id="GO:0005886">
    <property type="term" value="C:plasma membrane"/>
    <property type="evidence" value="ECO:0007669"/>
    <property type="project" value="UniProtKB-SubCell"/>
</dbReference>
<feature type="transmembrane region" description="Helical" evidence="9">
    <location>
        <begin position="117"/>
        <end position="135"/>
    </location>
</feature>
<dbReference type="PANTHER" id="PTHR35011">
    <property type="entry name" value="2,3-DIKETO-L-GULONATE TRAP TRANSPORTER SMALL PERMEASE PROTEIN YIAM"/>
    <property type="match status" value="1"/>
</dbReference>
<comment type="similarity">
    <text evidence="8 9">Belongs to the TRAP transporter small permease family.</text>
</comment>
<evidence type="ECO:0000256" key="8">
    <source>
        <dbReference type="ARBA" id="ARBA00038436"/>
    </source>
</evidence>
<evidence type="ECO:0000256" key="6">
    <source>
        <dbReference type="ARBA" id="ARBA00022989"/>
    </source>
</evidence>
<dbReference type="KEGG" id="njp:NEJAP_1738"/>
<evidence type="ECO:0000256" key="1">
    <source>
        <dbReference type="ARBA" id="ARBA00004429"/>
    </source>
</evidence>
<accession>A0A7R6P9F5</accession>
<evidence type="ECO:0000256" key="2">
    <source>
        <dbReference type="ARBA" id="ARBA00022448"/>
    </source>
</evidence>
<evidence type="ECO:0000259" key="10">
    <source>
        <dbReference type="Pfam" id="PF04290"/>
    </source>
</evidence>
<keyword evidence="12" id="KW-1185">Reference proteome</keyword>
<feature type="domain" description="Tripartite ATP-independent periplasmic transporters DctQ component" evidence="10">
    <location>
        <begin position="54"/>
        <end position="187"/>
    </location>
</feature>
<name>A0A7R6P9F5_9GAMM</name>
<keyword evidence="3" id="KW-1003">Cell membrane</keyword>
<evidence type="ECO:0000256" key="5">
    <source>
        <dbReference type="ARBA" id="ARBA00022692"/>
    </source>
</evidence>
<comment type="function">
    <text evidence="9">Part of the tripartite ATP-independent periplasmic (TRAP) transport system.</text>
</comment>
<dbReference type="RefSeq" id="WP_236591123.1">
    <property type="nucleotide sequence ID" value="NZ_AP014546.1"/>
</dbReference>
<keyword evidence="2 9" id="KW-0813">Transport</keyword>
<evidence type="ECO:0000313" key="12">
    <source>
        <dbReference type="Proteomes" id="UP000595332"/>
    </source>
</evidence>
<feature type="transmembrane region" description="Helical" evidence="9">
    <location>
        <begin position="162"/>
        <end position="184"/>
    </location>
</feature>
<evidence type="ECO:0000256" key="4">
    <source>
        <dbReference type="ARBA" id="ARBA00022519"/>
    </source>
</evidence>
<keyword evidence="5 9" id="KW-0812">Transmembrane</keyword>
<protein>
    <recommendedName>
        <fullName evidence="9">TRAP transporter small permease protein</fullName>
    </recommendedName>
</protein>
<feature type="transmembrane region" description="Helical" evidence="9">
    <location>
        <begin position="80"/>
        <end position="96"/>
    </location>
</feature>
<dbReference type="EMBL" id="AP014546">
    <property type="protein sequence ID" value="BBB29689.1"/>
    <property type="molecule type" value="Genomic_DNA"/>
</dbReference>
<evidence type="ECO:0000256" key="7">
    <source>
        <dbReference type="ARBA" id="ARBA00023136"/>
    </source>
</evidence>
<reference evidence="11 12" key="1">
    <citation type="journal article" date="2008" name="Int. J. Syst. Evol. Microbiol.">
        <title>Neptunomonas japonica sp. nov., an Osedax japonicus symbiont-like bacterium isolated from sediment adjacent to sperm whale carcasses off Kagoshima, Japan.</title>
        <authorList>
            <person name="Miyazaki M."/>
            <person name="Nogi Y."/>
            <person name="Fujiwara Y."/>
            <person name="Kawato M."/>
            <person name="Kubokawa K."/>
            <person name="Horikoshi K."/>
        </authorList>
    </citation>
    <scope>NUCLEOTIDE SEQUENCE [LARGE SCALE GENOMIC DNA]</scope>
    <source>
        <strain evidence="11 12">JAMM 1380</strain>
    </source>
</reference>
<keyword evidence="7 9" id="KW-0472">Membrane</keyword>
<proteinExistence type="inferred from homology"/>
<dbReference type="InterPro" id="IPR055348">
    <property type="entry name" value="DctQ"/>
</dbReference>
<evidence type="ECO:0000256" key="9">
    <source>
        <dbReference type="RuleBase" id="RU369079"/>
    </source>
</evidence>
<dbReference type="GO" id="GO:0022857">
    <property type="term" value="F:transmembrane transporter activity"/>
    <property type="evidence" value="ECO:0007669"/>
    <property type="project" value="UniProtKB-UniRule"/>
</dbReference>
<evidence type="ECO:0000256" key="3">
    <source>
        <dbReference type="ARBA" id="ARBA00022475"/>
    </source>
</evidence>
<dbReference type="Proteomes" id="UP000595332">
    <property type="component" value="Chromosome"/>
</dbReference>
<comment type="subunit">
    <text evidence="9">The complex comprises the extracytoplasmic solute receptor protein and the two transmembrane proteins.</text>
</comment>
<keyword evidence="6 9" id="KW-1133">Transmembrane helix</keyword>
<organism evidence="11 12">
    <name type="scientific">Neptunomonas japonica JAMM 1380</name>
    <dbReference type="NCBI Taxonomy" id="1441457"/>
    <lineage>
        <taxon>Bacteria</taxon>
        <taxon>Pseudomonadati</taxon>
        <taxon>Pseudomonadota</taxon>
        <taxon>Gammaproteobacteria</taxon>
        <taxon>Oceanospirillales</taxon>
        <taxon>Oceanospirillaceae</taxon>
        <taxon>Neptunomonas</taxon>
    </lineage>
</organism>
<evidence type="ECO:0000313" key="11">
    <source>
        <dbReference type="EMBL" id="BBB29689.1"/>
    </source>
</evidence>
<comment type="subcellular location">
    <subcellularLocation>
        <location evidence="1 9">Cell inner membrane</location>
        <topology evidence="1 9">Multi-pass membrane protein</topology>
    </subcellularLocation>
</comment>
<dbReference type="PANTHER" id="PTHR35011:SF4">
    <property type="entry name" value="SLL1102 PROTEIN"/>
    <property type="match status" value="1"/>
</dbReference>
<dbReference type="Pfam" id="PF04290">
    <property type="entry name" value="DctQ"/>
    <property type="match status" value="1"/>
</dbReference>
<keyword evidence="4 9" id="KW-0997">Cell inner membrane</keyword>
<gene>
    <name evidence="11" type="ORF">NEJAP_1738</name>
</gene>